<dbReference type="SUPFAM" id="SSF53335">
    <property type="entry name" value="S-adenosyl-L-methionine-dependent methyltransferases"/>
    <property type="match status" value="1"/>
</dbReference>
<evidence type="ECO:0000259" key="1">
    <source>
        <dbReference type="Pfam" id="PF03848"/>
    </source>
</evidence>
<dbReference type="HOGENOM" id="CLU_056435_2_0_5"/>
<dbReference type="Gene3D" id="3.40.50.150">
    <property type="entry name" value="Vaccinia Virus protein VP39"/>
    <property type="match status" value="1"/>
</dbReference>
<feature type="domain" description="Tellurite resistance methyltransferase TehB-like" evidence="1">
    <location>
        <begin position="6"/>
        <end position="182"/>
    </location>
</feature>
<dbReference type="Pfam" id="PF03848">
    <property type="entry name" value="TehB"/>
    <property type="match status" value="1"/>
</dbReference>
<dbReference type="InterPro" id="IPR004537">
    <property type="entry name" value="Tellurite-R_MeTrfase_TehB"/>
</dbReference>
<dbReference type="GO" id="GO:0008757">
    <property type="term" value="F:S-adenosylmethionine-dependent methyltransferase activity"/>
    <property type="evidence" value="ECO:0007669"/>
    <property type="project" value="InterPro"/>
</dbReference>
<dbReference type="eggNOG" id="COG0500">
    <property type="taxonomic scope" value="Bacteria"/>
</dbReference>
<dbReference type="GO" id="GO:0046690">
    <property type="term" value="P:response to tellurium ion"/>
    <property type="evidence" value="ECO:0007669"/>
    <property type="project" value="InterPro"/>
</dbReference>
<dbReference type="CDD" id="cd02440">
    <property type="entry name" value="AdoMet_MTases"/>
    <property type="match status" value="1"/>
</dbReference>
<protein>
    <submittedName>
        <fullName evidence="2">Tellurite resistance protein TehB</fullName>
    </submittedName>
</protein>
<proteinExistence type="predicted"/>
<name>A0A011UPJ2_9HYPH</name>
<accession>A0A011UPJ2</accession>
<evidence type="ECO:0000313" key="2">
    <source>
        <dbReference type="EMBL" id="EXL07828.1"/>
    </source>
</evidence>
<dbReference type="InterPro" id="IPR015985">
    <property type="entry name" value="TehB-like_dom"/>
</dbReference>
<sequence length="192" mass="21152">MTDLNSRYGMNPPHSEVINACQHVESCNVLDMGCSNGRNALYLSQLGFNVTAVDHNAGAIQNLQSIIAQENITNIDPRIYDINQARLDADYGFIVCTVTLMFLAPDRVEAVLADMRECTLPGGYNLIVCAMDTPAYPCPVRFPFTMKEGQLSTLYQGWEMIKSNEDLGTMHNGAQLQFATMLARKPAQPASV</sequence>
<dbReference type="InterPro" id="IPR029063">
    <property type="entry name" value="SAM-dependent_MTases_sf"/>
</dbReference>
<dbReference type="NCBIfam" id="TIGR00477">
    <property type="entry name" value="tehB"/>
    <property type="match status" value="1"/>
</dbReference>
<dbReference type="RefSeq" id="WP_035026801.1">
    <property type="nucleotide sequence ID" value="NZ_KK073887.1"/>
</dbReference>
<dbReference type="PATRIC" id="fig|69279.3.peg.2265"/>
<organism evidence="2 3">
    <name type="scientific">Aquamicrobium defluvii</name>
    <dbReference type="NCBI Taxonomy" id="69279"/>
    <lineage>
        <taxon>Bacteria</taxon>
        <taxon>Pseudomonadati</taxon>
        <taxon>Pseudomonadota</taxon>
        <taxon>Alphaproteobacteria</taxon>
        <taxon>Hyphomicrobiales</taxon>
        <taxon>Phyllobacteriaceae</taxon>
        <taxon>Aquamicrobium</taxon>
    </lineage>
</organism>
<dbReference type="EMBL" id="JENY01000014">
    <property type="protein sequence ID" value="EXL07828.1"/>
    <property type="molecule type" value="Genomic_DNA"/>
</dbReference>
<dbReference type="GO" id="GO:0005737">
    <property type="term" value="C:cytoplasm"/>
    <property type="evidence" value="ECO:0007669"/>
    <property type="project" value="InterPro"/>
</dbReference>
<dbReference type="NCBIfam" id="NF008405">
    <property type="entry name" value="PRK11207.1"/>
    <property type="match status" value="1"/>
</dbReference>
<evidence type="ECO:0000313" key="3">
    <source>
        <dbReference type="Proteomes" id="UP000019849"/>
    </source>
</evidence>
<dbReference type="Proteomes" id="UP000019849">
    <property type="component" value="Unassembled WGS sequence"/>
</dbReference>
<reference evidence="2 3" key="1">
    <citation type="submission" date="2014-02" db="EMBL/GenBank/DDBJ databases">
        <title>Aquamicrobium defluvii Genome sequencing.</title>
        <authorList>
            <person name="Wang X."/>
        </authorList>
    </citation>
    <scope>NUCLEOTIDE SEQUENCE [LARGE SCALE GENOMIC DNA]</scope>
    <source>
        <strain evidence="2 3">W13Z1</strain>
    </source>
</reference>
<dbReference type="AlphaFoldDB" id="A0A011UPJ2"/>
<gene>
    <name evidence="2" type="ORF">BG36_04335</name>
</gene>
<comment type="caution">
    <text evidence="2">The sequence shown here is derived from an EMBL/GenBank/DDBJ whole genome shotgun (WGS) entry which is preliminary data.</text>
</comment>